<sequence length="54" mass="5603">MQSWPTPPQTARPPSIDIGTSVSPMSRGSGAAGHVVICLPDCLSVLMSRPQGVE</sequence>
<proteinExistence type="predicted"/>
<gene>
    <name evidence="2" type="ORF">OE647_07130</name>
</gene>
<organism evidence="2 3">
    <name type="scientific">Albidovulum sediminicola</name>
    <dbReference type="NCBI Taxonomy" id="2984331"/>
    <lineage>
        <taxon>Bacteria</taxon>
        <taxon>Pseudomonadati</taxon>
        <taxon>Pseudomonadota</taxon>
        <taxon>Alphaproteobacteria</taxon>
        <taxon>Rhodobacterales</taxon>
        <taxon>Paracoccaceae</taxon>
        <taxon>Albidovulum</taxon>
    </lineage>
</organism>
<dbReference type="EMBL" id="JAOWLA010000005">
    <property type="protein sequence ID" value="MCV2864512.1"/>
    <property type="molecule type" value="Genomic_DNA"/>
</dbReference>
<dbReference type="RefSeq" id="WP_263721026.1">
    <property type="nucleotide sequence ID" value="NZ_JAOWLA010000005.1"/>
</dbReference>
<keyword evidence="3" id="KW-1185">Reference proteome</keyword>
<evidence type="ECO:0000256" key="1">
    <source>
        <dbReference type="SAM" id="MobiDB-lite"/>
    </source>
</evidence>
<evidence type="ECO:0000313" key="2">
    <source>
        <dbReference type="EMBL" id="MCV2864512.1"/>
    </source>
</evidence>
<reference evidence="2 3" key="1">
    <citation type="submission" date="2022-10" db="EMBL/GenBank/DDBJ databases">
        <title>Defluviimonas sp. nov., isolated from ocean surface water.</title>
        <authorList>
            <person name="He W."/>
            <person name="Wang L."/>
            <person name="Zhang D.-F."/>
        </authorList>
    </citation>
    <scope>NUCLEOTIDE SEQUENCE [LARGE SCALE GENOMIC DNA]</scope>
    <source>
        <strain evidence="2 3">WL0075</strain>
    </source>
</reference>
<protein>
    <submittedName>
        <fullName evidence="2">Uncharacterized protein</fullName>
    </submittedName>
</protein>
<accession>A0ABT2Z069</accession>
<comment type="caution">
    <text evidence="2">The sequence shown here is derived from an EMBL/GenBank/DDBJ whole genome shotgun (WGS) entry which is preliminary data.</text>
</comment>
<feature type="compositionally biased region" description="Pro residues" evidence="1">
    <location>
        <begin position="1"/>
        <end position="11"/>
    </location>
</feature>
<name>A0ABT2Z069_9RHOB</name>
<feature type="region of interest" description="Disordered" evidence="1">
    <location>
        <begin position="1"/>
        <end position="30"/>
    </location>
</feature>
<dbReference type="Proteomes" id="UP001652503">
    <property type="component" value="Unassembled WGS sequence"/>
</dbReference>
<evidence type="ECO:0000313" key="3">
    <source>
        <dbReference type="Proteomes" id="UP001652503"/>
    </source>
</evidence>